<gene>
    <name evidence="2" type="ORF">Ciccas_008901</name>
</gene>
<comment type="caution">
    <text evidence="2">The sequence shown here is derived from an EMBL/GenBank/DDBJ whole genome shotgun (WGS) entry which is preliminary data.</text>
</comment>
<protein>
    <submittedName>
        <fullName evidence="2">Uncharacterized protein</fullName>
    </submittedName>
</protein>
<feature type="region of interest" description="Disordered" evidence="1">
    <location>
        <begin position="1"/>
        <end position="32"/>
    </location>
</feature>
<organism evidence="2 3">
    <name type="scientific">Cichlidogyrus casuarinus</name>
    <dbReference type="NCBI Taxonomy" id="1844966"/>
    <lineage>
        <taxon>Eukaryota</taxon>
        <taxon>Metazoa</taxon>
        <taxon>Spiralia</taxon>
        <taxon>Lophotrochozoa</taxon>
        <taxon>Platyhelminthes</taxon>
        <taxon>Monogenea</taxon>
        <taxon>Monopisthocotylea</taxon>
        <taxon>Dactylogyridea</taxon>
        <taxon>Ancyrocephalidae</taxon>
        <taxon>Cichlidogyrus</taxon>
    </lineage>
</organism>
<accession>A0ABD2PZ05</accession>
<feature type="compositionally biased region" description="Polar residues" evidence="1">
    <location>
        <begin position="1"/>
        <end position="21"/>
    </location>
</feature>
<dbReference type="EMBL" id="JBJKFK010001671">
    <property type="protein sequence ID" value="KAL3312504.1"/>
    <property type="molecule type" value="Genomic_DNA"/>
</dbReference>
<evidence type="ECO:0000256" key="1">
    <source>
        <dbReference type="SAM" id="MobiDB-lite"/>
    </source>
</evidence>
<sequence>MERYSSQLNTPQHNQYTPRCMSSTSSPSSASNYPLYAQQLINMNVAHSTANKQLLVNSQPQNGSSQMANHDMRYYAMQFLNRHSAEMNQKPQPQFPPGP</sequence>
<keyword evidence="3" id="KW-1185">Reference proteome</keyword>
<evidence type="ECO:0000313" key="3">
    <source>
        <dbReference type="Proteomes" id="UP001626550"/>
    </source>
</evidence>
<evidence type="ECO:0000313" key="2">
    <source>
        <dbReference type="EMBL" id="KAL3312504.1"/>
    </source>
</evidence>
<dbReference type="Proteomes" id="UP001626550">
    <property type="component" value="Unassembled WGS sequence"/>
</dbReference>
<dbReference type="AlphaFoldDB" id="A0ABD2PZ05"/>
<name>A0ABD2PZ05_9PLAT</name>
<proteinExistence type="predicted"/>
<feature type="compositionally biased region" description="Low complexity" evidence="1">
    <location>
        <begin position="22"/>
        <end position="31"/>
    </location>
</feature>
<reference evidence="2 3" key="1">
    <citation type="submission" date="2024-11" db="EMBL/GenBank/DDBJ databases">
        <title>Adaptive evolution of stress response genes in parasites aligns with host niche diversity.</title>
        <authorList>
            <person name="Hahn C."/>
            <person name="Resl P."/>
        </authorList>
    </citation>
    <scope>NUCLEOTIDE SEQUENCE [LARGE SCALE GENOMIC DNA]</scope>
    <source>
        <strain evidence="2">EGGRZ-B1_66</strain>
        <tissue evidence="2">Body</tissue>
    </source>
</reference>